<dbReference type="Proteomes" id="UP000248714">
    <property type="component" value="Unassembled WGS sequence"/>
</dbReference>
<gene>
    <name evidence="3" type="ORF">C8D87_104478</name>
    <name evidence="2" type="ORF">C8D88_107122</name>
</gene>
<sequence length="70" mass="7517">MSSSTLPGSWPLVVLTDEQHEVLRLRVVHGLSAEQAALVLGSTPAEVRLVQHQALEALRAVITGSWPLPP</sequence>
<dbReference type="GO" id="GO:0006352">
    <property type="term" value="P:DNA-templated transcription initiation"/>
    <property type="evidence" value="ECO:0007669"/>
    <property type="project" value="InterPro"/>
</dbReference>
<name>A0A316HWY3_9PSEU</name>
<evidence type="ECO:0000259" key="1">
    <source>
        <dbReference type="Pfam" id="PF04545"/>
    </source>
</evidence>
<accession>A0A316HWY3</accession>
<dbReference type="InterPro" id="IPR036388">
    <property type="entry name" value="WH-like_DNA-bd_sf"/>
</dbReference>
<dbReference type="SUPFAM" id="SSF88659">
    <property type="entry name" value="Sigma3 and sigma4 domains of RNA polymerase sigma factors"/>
    <property type="match status" value="1"/>
</dbReference>
<evidence type="ECO:0000313" key="3">
    <source>
        <dbReference type="EMBL" id="RAS65927.1"/>
    </source>
</evidence>
<evidence type="ECO:0000313" key="5">
    <source>
        <dbReference type="Proteomes" id="UP000248714"/>
    </source>
</evidence>
<dbReference type="AlphaFoldDB" id="A0A316HWY3"/>
<proteinExistence type="predicted"/>
<feature type="domain" description="RNA polymerase sigma-70 region 4" evidence="1">
    <location>
        <begin position="12"/>
        <end position="60"/>
    </location>
</feature>
<dbReference type="CDD" id="cd06171">
    <property type="entry name" value="Sigma70_r4"/>
    <property type="match status" value="1"/>
</dbReference>
<reference evidence="2 4" key="1">
    <citation type="submission" date="2018-05" db="EMBL/GenBank/DDBJ databases">
        <title>Genomic Encyclopedia of Type Strains, Phase IV (KMG-IV): sequencing the most valuable type-strain genomes for metagenomic binning, comparative biology and taxonomic classification.</title>
        <authorList>
            <person name="Goeker M."/>
        </authorList>
    </citation>
    <scope>NUCLEOTIDE SEQUENCE [LARGE SCALE GENOMIC DNA]</scope>
    <source>
        <strain evidence="3 5">DSM 45479</strain>
        <strain evidence="2 4">DSM 45480</strain>
    </source>
</reference>
<dbReference type="Gene3D" id="1.10.10.10">
    <property type="entry name" value="Winged helix-like DNA-binding domain superfamily/Winged helix DNA-binding domain"/>
    <property type="match status" value="1"/>
</dbReference>
<evidence type="ECO:0000313" key="4">
    <source>
        <dbReference type="Proteomes" id="UP000246005"/>
    </source>
</evidence>
<dbReference type="RefSeq" id="WP_109638419.1">
    <property type="nucleotide sequence ID" value="NZ_QGHB01000007.1"/>
</dbReference>
<dbReference type="InterPro" id="IPR013324">
    <property type="entry name" value="RNA_pol_sigma_r3/r4-like"/>
</dbReference>
<organism evidence="2 4">
    <name type="scientific">Lentzea atacamensis</name>
    <dbReference type="NCBI Taxonomy" id="531938"/>
    <lineage>
        <taxon>Bacteria</taxon>
        <taxon>Bacillati</taxon>
        <taxon>Actinomycetota</taxon>
        <taxon>Actinomycetes</taxon>
        <taxon>Pseudonocardiales</taxon>
        <taxon>Pseudonocardiaceae</taxon>
        <taxon>Lentzea</taxon>
    </lineage>
</organism>
<evidence type="ECO:0000313" key="2">
    <source>
        <dbReference type="EMBL" id="PWK84915.1"/>
    </source>
</evidence>
<dbReference type="EMBL" id="QLTT01000004">
    <property type="protein sequence ID" value="RAS65927.1"/>
    <property type="molecule type" value="Genomic_DNA"/>
</dbReference>
<keyword evidence="5" id="KW-1185">Reference proteome</keyword>
<dbReference type="OrthoDB" id="3697499at2"/>
<comment type="caution">
    <text evidence="2">The sequence shown here is derived from an EMBL/GenBank/DDBJ whole genome shotgun (WGS) entry which is preliminary data.</text>
</comment>
<dbReference type="Proteomes" id="UP000246005">
    <property type="component" value="Unassembled WGS sequence"/>
</dbReference>
<dbReference type="InterPro" id="IPR007630">
    <property type="entry name" value="RNA_pol_sigma70_r4"/>
</dbReference>
<dbReference type="GO" id="GO:0003700">
    <property type="term" value="F:DNA-binding transcription factor activity"/>
    <property type="evidence" value="ECO:0007669"/>
    <property type="project" value="InterPro"/>
</dbReference>
<dbReference type="EMBL" id="QGHB01000007">
    <property type="protein sequence ID" value="PWK84915.1"/>
    <property type="molecule type" value="Genomic_DNA"/>
</dbReference>
<dbReference type="Pfam" id="PF04545">
    <property type="entry name" value="Sigma70_r4"/>
    <property type="match status" value="1"/>
</dbReference>
<protein>
    <submittedName>
        <fullName evidence="2">Sigma-70-like protein</fullName>
    </submittedName>
</protein>